<dbReference type="Proteomes" id="UP000558997">
    <property type="component" value="Unassembled WGS sequence"/>
</dbReference>
<reference evidence="1 2" key="1">
    <citation type="submission" date="2020-08" db="EMBL/GenBank/DDBJ databases">
        <title>Sequencing the genomes of 1000 actinobacteria strains.</title>
        <authorList>
            <person name="Klenk H.-P."/>
        </authorList>
    </citation>
    <scope>NUCLEOTIDE SEQUENCE [LARGE SCALE GENOMIC DNA]</scope>
    <source>
        <strain evidence="1 2">DSM 17294</strain>
    </source>
</reference>
<sequence>MNTTSHTTETTTPATNPATEQIIDRIMREHAATTDPQRRADLIFAALGYRLGHAAQIALAPTDDDGFEVEATLTAAGKVLEYRPVDDCLATHLQIPETDPDSYGEDDEPEWTLPEFFHPLWLPSPDRVAAGLASIGNVLTFRAATADLRALWAA</sequence>
<proteinExistence type="predicted"/>
<organism evidence="1 2">
    <name type="scientific">Kribbella solani</name>
    <dbReference type="NCBI Taxonomy" id="236067"/>
    <lineage>
        <taxon>Bacteria</taxon>
        <taxon>Bacillati</taxon>
        <taxon>Actinomycetota</taxon>
        <taxon>Actinomycetes</taxon>
        <taxon>Propionibacteriales</taxon>
        <taxon>Kribbellaceae</taxon>
        <taxon>Kribbella</taxon>
    </lineage>
</organism>
<name>A0A841E4K9_9ACTN</name>
<gene>
    <name evidence="1" type="ORF">HDA44_007401</name>
</gene>
<evidence type="ECO:0000313" key="1">
    <source>
        <dbReference type="EMBL" id="MBB5983986.1"/>
    </source>
</evidence>
<comment type="caution">
    <text evidence="1">The sequence shown here is derived from an EMBL/GenBank/DDBJ whole genome shotgun (WGS) entry which is preliminary data.</text>
</comment>
<keyword evidence="2" id="KW-1185">Reference proteome</keyword>
<accession>A0A841E4K9</accession>
<protein>
    <submittedName>
        <fullName evidence="1">Uncharacterized protein</fullName>
    </submittedName>
</protein>
<evidence type="ECO:0000313" key="2">
    <source>
        <dbReference type="Proteomes" id="UP000558997"/>
    </source>
</evidence>
<dbReference type="EMBL" id="JACHNF010000002">
    <property type="protein sequence ID" value="MBB5983986.1"/>
    <property type="molecule type" value="Genomic_DNA"/>
</dbReference>
<dbReference type="RefSeq" id="WP_184845021.1">
    <property type="nucleotide sequence ID" value="NZ_BAAAVN010000031.1"/>
</dbReference>
<dbReference type="AlphaFoldDB" id="A0A841E4K9"/>